<evidence type="ECO:0000259" key="4">
    <source>
        <dbReference type="Pfam" id="PF16775"/>
    </source>
</evidence>
<keyword evidence="2" id="KW-0812">Transmembrane</keyword>
<accession>A0ABY2ID81</accession>
<feature type="transmembrane region" description="Helical" evidence="2">
    <location>
        <begin position="383"/>
        <end position="408"/>
    </location>
</feature>
<dbReference type="Pfam" id="PF16775">
    <property type="entry name" value="ZoocinA_TRD"/>
    <property type="match status" value="1"/>
</dbReference>
<name>A0ABY2ID81_9MICO</name>
<evidence type="ECO:0000313" key="6">
    <source>
        <dbReference type="Proteomes" id="UP000297608"/>
    </source>
</evidence>
<dbReference type="InterPro" id="IPR008044">
    <property type="entry name" value="Phage_lysin"/>
</dbReference>
<comment type="caution">
    <text evidence="5">The sequence shown here is derived from an EMBL/GenBank/DDBJ whole genome shotgun (WGS) entry which is preliminary data.</text>
</comment>
<organism evidence="5 6">
    <name type="scientific">Cryobacterium algoricola</name>
    <dbReference type="NCBI Taxonomy" id="1259183"/>
    <lineage>
        <taxon>Bacteria</taxon>
        <taxon>Bacillati</taxon>
        <taxon>Actinomycetota</taxon>
        <taxon>Actinomycetes</taxon>
        <taxon>Micrococcales</taxon>
        <taxon>Microbacteriaceae</taxon>
        <taxon>Cryobacterium</taxon>
    </lineage>
</organism>
<feature type="transmembrane region" description="Helical" evidence="2">
    <location>
        <begin position="414"/>
        <end position="435"/>
    </location>
</feature>
<feature type="compositionally biased region" description="Low complexity" evidence="1">
    <location>
        <begin position="286"/>
        <end position="303"/>
    </location>
</feature>
<proteinExistence type="predicted"/>
<reference evidence="5 6" key="1">
    <citation type="submission" date="2019-03" db="EMBL/GenBank/DDBJ databases">
        <title>Genomics of glacier-inhabiting Cryobacterium strains.</title>
        <authorList>
            <person name="Liu Q."/>
            <person name="Xin Y.-H."/>
        </authorList>
    </citation>
    <scope>NUCLEOTIDE SEQUENCE [LARGE SCALE GENOMIC DNA]</scope>
    <source>
        <strain evidence="5 6">MDB2-B</strain>
    </source>
</reference>
<gene>
    <name evidence="5" type="ORF">E3O44_12725</name>
</gene>
<keyword evidence="6" id="KW-1185">Reference proteome</keyword>
<dbReference type="EMBL" id="SOFG01000016">
    <property type="protein sequence ID" value="TFB85860.1"/>
    <property type="molecule type" value="Genomic_DNA"/>
</dbReference>
<evidence type="ECO:0000259" key="3">
    <source>
        <dbReference type="Pfam" id="PF05382"/>
    </source>
</evidence>
<dbReference type="Proteomes" id="UP000297608">
    <property type="component" value="Unassembled WGS sequence"/>
</dbReference>
<dbReference type="Pfam" id="PF05382">
    <property type="entry name" value="Amidase_5"/>
    <property type="match status" value="1"/>
</dbReference>
<evidence type="ECO:0000256" key="2">
    <source>
        <dbReference type="SAM" id="Phobius"/>
    </source>
</evidence>
<keyword evidence="2" id="KW-0472">Membrane</keyword>
<evidence type="ECO:0000313" key="5">
    <source>
        <dbReference type="EMBL" id="TFB85860.1"/>
    </source>
</evidence>
<dbReference type="InterPro" id="IPR031898">
    <property type="entry name" value="ZoocinA_TRD"/>
</dbReference>
<sequence>MKSIDQQIQWLQDKQNQGITYSMAQRNGPDSYDCSSAGYYSLIAGGFFPADIRIGNTDSAFGDLERNGFTQLQPNAQGNYDTQRGDVAIWGKRGASSGGLGHFMTFTDANNVKHCNSYYNGIHDNNYDQLAGWNGNPEVTFYRYTGSATQMPPAASGNPDDQSVDIGSFIKFADNLTVNDVEQIGGTWQVKSDSLCPTGFTWDDNGIPAELLIEVDADGYATIDQELVAGSQYKLPGKFQVLDLGLTDGQWMALISWNGLKFWVDIAAATEVSTDDGGTPTPGARPTEPVATPAPEAPVETAPSIPEPANPVVAVPTVPLQEPAITTPAKETNEVKETPMAFKEEEQKQLAVAQTKVQDLVDSVAADESVQTIISEIPQKIKVGIYIVGDALIGLGLIAPSLAVVAGWTDVVRIVALSSVLATAGAFILTMFGIYQSKK</sequence>
<evidence type="ECO:0000256" key="1">
    <source>
        <dbReference type="SAM" id="MobiDB-lite"/>
    </source>
</evidence>
<evidence type="ECO:0008006" key="7">
    <source>
        <dbReference type="Google" id="ProtNLM"/>
    </source>
</evidence>
<feature type="domain" description="Bacteriophage lysin" evidence="3">
    <location>
        <begin position="3"/>
        <end position="149"/>
    </location>
</feature>
<keyword evidence="2" id="KW-1133">Transmembrane helix</keyword>
<dbReference type="InterPro" id="IPR038263">
    <property type="entry name" value="Lytic_exo_TRD_sf"/>
</dbReference>
<dbReference type="Gene3D" id="2.40.50.670">
    <property type="match status" value="1"/>
</dbReference>
<feature type="region of interest" description="Disordered" evidence="1">
    <location>
        <begin position="272"/>
        <end position="308"/>
    </location>
</feature>
<protein>
    <recommendedName>
        <fullName evidence="7">NlpC/P60 domain-containing protein</fullName>
    </recommendedName>
</protein>
<feature type="domain" description="Lytic exoenzyme target recognition" evidence="4">
    <location>
        <begin position="177"/>
        <end position="235"/>
    </location>
</feature>
<dbReference type="RefSeq" id="WP_134535154.1">
    <property type="nucleotide sequence ID" value="NZ_SOFG01000016.1"/>
</dbReference>